<keyword evidence="2" id="KW-1185">Reference proteome</keyword>
<sequence length="80" mass="8744">MRMVVRIPKHLSEELQVLTTAQHNVGPSNRLLTHTGTTAQHNVGPSKRLLTHTGTTAQHNVAPVKDCLLTRGTFLLARNG</sequence>
<organism evidence="1 2">
    <name type="scientific">Dreissena polymorpha</name>
    <name type="common">Zebra mussel</name>
    <name type="synonym">Mytilus polymorpha</name>
    <dbReference type="NCBI Taxonomy" id="45954"/>
    <lineage>
        <taxon>Eukaryota</taxon>
        <taxon>Metazoa</taxon>
        <taxon>Spiralia</taxon>
        <taxon>Lophotrochozoa</taxon>
        <taxon>Mollusca</taxon>
        <taxon>Bivalvia</taxon>
        <taxon>Autobranchia</taxon>
        <taxon>Heteroconchia</taxon>
        <taxon>Euheterodonta</taxon>
        <taxon>Imparidentia</taxon>
        <taxon>Neoheterodontei</taxon>
        <taxon>Myida</taxon>
        <taxon>Dreissenoidea</taxon>
        <taxon>Dreissenidae</taxon>
        <taxon>Dreissena</taxon>
    </lineage>
</organism>
<evidence type="ECO:0000313" key="1">
    <source>
        <dbReference type="EMBL" id="KAH3810573.1"/>
    </source>
</evidence>
<reference evidence="1" key="1">
    <citation type="journal article" date="2019" name="bioRxiv">
        <title>The Genome of the Zebra Mussel, Dreissena polymorpha: A Resource for Invasive Species Research.</title>
        <authorList>
            <person name="McCartney M.A."/>
            <person name="Auch B."/>
            <person name="Kono T."/>
            <person name="Mallez S."/>
            <person name="Zhang Y."/>
            <person name="Obille A."/>
            <person name="Becker A."/>
            <person name="Abrahante J.E."/>
            <person name="Garbe J."/>
            <person name="Badalamenti J.P."/>
            <person name="Herman A."/>
            <person name="Mangelson H."/>
            <person name="Liachko I."/>
            <person name="Sullivan S."/>
            <person name="Sone E.D."/>
            <person name="Koren S."/>
            <person name="Silverstein K.A.T."/>
            <person name="Beckman K.B."/>
            <person name="Gohl D.M."/>
        </authorList>
    </citation>
    <scope>NUCLEOTIDE SEQUENCE</scope>
    <source>
        <strain evidence="1">Duluth1</strain>
        <tissue evidence="1">Whole animal</tissue>
    </source>
</reference>
<reference evidence="1" key="2">
    <citation type="submission" date="2020-11" db="EMBL/GenBank/DDBJ databases">
        <authorList>
            <person name="McCartney M.A."/>
            <person name="Auch B."/>
            <person name="Kono T."/>
            <person name="Mallez S."/>
            <person name="Becker A."/>
            <person name="Gohl D.M."/>
            <person name="Silverstein K.A.T."/>
            <person name="Koren S."/>
            <person name="Bechman K.B."/>
            <person name="Herman A."/>
            <person name="Abrahante J.E."/>
            <person name="Garbe J."/>
        </authorList>
    </citation>
    <scope>NUCLEOTIDE SEQUENCE</scope>
    <source>
        <strain evidence="1">Duluth1</strain>
        <tissue evidence="1">Whole animal</tissue>
    </source>
</reference>
<gene>
    <name evidence="1" type="ORF">DPMN_138966</name>
</gene>
<comment type="caution">
    <text evidence="1">The sequence shown here is derived from an EMBL/GenBank/DDBJ whole genome shotgun (WGS) entry which is preliminary data.</text>
</comment>
<proteinExistence type="predicted"/>
<dbReference type="AlphaFoldDB" id="A0A9D4JJ20"/>
<accession>A0A9D4JJ20</accession>
<protein>
    <submittedName>
        <fullName evidence="1">Uncharacterized protein</fullName>
    </submittedName>
</protein>
<dbReference type="EMBL" id="JAIWYP010000006">
    <property type="protein sequence ID" value="KAH3810573.1"/>
    <property type="molecule type" value="Genomic_DNA"/>
</dbReference>
<dbReference type="Proteomes" id="UP000828390">
    <property type="component" value="Unassembled WGS sequence"/>
</dbReference>
<evidence type="ECO:0000313" key="2">
    <source>
        <dbReference type="Proteomes" id="UP000828390"/>
    </source>
</evidence>
<name>A0A9D4JJ20_DREPO</name>